<organism evidence="1 2">
    <name type="scientific">Pedobacter duraquae</name>
    <dbReference type="NCBI Taxonomy" id="425511"/>
    <lineage>
        <taxon>Bacteria</taxon>
        <taxon>Pseudomonadati</taxon>
        <taxon>Bacteroidota</taxon>
        <taxon>Sphingobacteriia</taxon>
        <taxon>Sphingobacteriales</taxon>
        <taxon>Sphingobacteriaceae</taxon>
        <taxon>Pedobacter</taxon>
    </lineage>
</organism>
<dbReference type="Pfam" id="PF01904">
    <property type="entry name" value="DUF72"/>
    <property type="match status" value="1"/>
</dbReference>
<dbReference type="InterPro" id="IPR036520">
    <property type="entry name" value="UPF0759_sf"/>
</dbReference>
<dbReference type="RefSeq" id="WP_133554068.1">
    <property type="nucleotide sequence ID" value="NZ_SNWM01000002.1"/>
</dbReference>
<evidence type="ECO:0000313" key="2">
    <source>
        <dbReference type="Proteomes" id="UP000295499"/>
    </source>
</evidence>
<accession>A0A4V3C3M0</accession>
<dbReference type="EMBL" id="SNWM01000002">
    <property type="protein sequence ID" value="TDO22588.1"/>
    <property type="molecule type" value="Genomic_DNA"/>
</dbReference>
<dbReference type="OrthoDB" id="9780310at2"/>
<evidence type="ECO:0000313" key="1">
    <source>
        <dbReference type="EMBL" id="TDO22588.1"/>
    </source>
</evidence>
<proteinExistence type="predicted"/>
<gene>
    <name evidence="1" type="ORF">CLV32_1564</name>
</gene>
<dbReference type="Proteomes" id="UP000295499">
    <property type="component" value="Unassembled WGS sequence"/>
</dbReference>
<comment type="caution">
    <text evidence="1">The sequence shown here is derived from an EMBL/GenBank/DDBJ whole genome shotgun (WGS) entry which is preliminary data.</text>
</comment>
<name>A0A4V3C3M0_9SPHI</name>
<dbReference type="Gene3D" id="3.20.20.410">
    <property type="entry name" value="Protein of unknown function UPF0759"/>
    <property type="match status" value="1"/>
</dbReference>
<reference evidence="1 2" key="1">
    <citation type="submission" date="2019-03" db="EMBL/GenBank/DDBJ databases">
        <title>Genomic Encyclopedia of Archaeal and Bacterial Type Strains, Phase II (KMG-II): from individual species to whole genera.</title>
        <authorList>
            <person name="Goeker M."/>
        </authorList>
    </citation>
    <scope>NUCLEOTIDE SEQUENCE [LARGE SCALE GENOMIC DNA]</scope>
    <source>
        <strain evidence="1 2">DSM 19034</strain>
    </source>
</reference>
<dbReference type="PANTHER" id="PTHR30348:SF9">
    <property type="entry name" value="UPF0759 PROTEIN YECE"/>
    <property type="match status" value="1"/>
</dbReference>
<dbReference type="InterPro" id="IPR002763">
    <property type="entry name" value="DUF72"/>
</dbReference>
<dbReference type="AlphaFoldDB" id="A0A4V3C3M0"/>
<keyword evidence="2" id="KW-1185">Reference proteome</keyword>
<protein>
    <submittedName>
        <fullName evidence="1">Uncharacterized protein YecE (DUF72 family)</fullName>
    </submittedName>
</protein>
<dbReference type="SUPFAM" id="SSF117396">
    <property type="entry name" value="TM1631-like"/>
    <property type="match status" value="1"/>
</dbReference>
<dbReference type="PANTHER" id="PTHR30348">
    <property type="entry name" value="UNCHARACTERIZED PROTEIN YECE"/>
    <property type="match status" value="1"/>
</dbReference>
<sequence length="310" mass="35680">MDFGKVPREEIPEIDFSLPADGAQTAATLNKSERVTTPKFYVGCAKWGRDEWIGQIYPKGTKAKDFLNQYVKQFNAIELNASFYQIPTEKTVASWKASAESYANPPFLFFPKFPRTVSHIHRLVNADTATDTFLANLQGFGKFLGPVFLQLSDNFGPAKLDVLESYLRNLPVDMRFFVELRHREWFDDLTVRAKLFTLLHELKIGSVLTDATGRRDVLHMELSTPAAFIRFVGNGQEFAFSDRDRVDSWVQRISTWLDKGLEDVYFFLHQHDEKDTPEIADYTIEQFNKHLGSKLNRVNFITKQLGMFND</sequence>